<evidence type="ECO:0000313" key="7">
    <source>
        <dbReference type="EMBL" id="NHN85591.1"/>
    </source>
</evidence>
<comment type="caution">
    <text evidence="7">The sequence shown here is derived from an EMBL/GenBank/DDBJ whole genome shotgun (WGS) entry which is preliminary data.</text>
</comment>
<keyword evidence="3 4" id="KW-0408">Iron</keyword>
<evidence type="ECO:0000256" key="5">
    <source>
        <dbReference type="SAM" id="SignalP"/>
    </source>
</evidence>
<dbReference type="SUPFAM" id="SSF46626">
    <property type="entry name" value="Cytochrome c"/>
    <property type="match status" value="1"/>
</dbReference>
<keyword evidence="1 4" id="KW-0349">Heme</keyword>
<dbReference type="PANTHER" id="PTHR35008:SF8">
    <property type="entry name" value="ALCOHOL DEHYDROGENASE CYTOCHROME C SUBUNIT"/>
    <property type="match status" value="1"/>
</dbReference>
<evidence type="ECO:0000259" key="6">
    <source>
        <dbReference type="PROSITE" id="PS51007"/>
    </source>
</evidence>
<dbReference type="Proteomes" id="UP000635278">
    <property type="component" value="Unassembled WGS sequence"/>
</dbReference>
<dbReference type="InterPro" id="IPR009056">
    <property type="entry name" value="Cyt_c-like_dom"/>
</dbReference>
<dbReference type="PANTHER" id="PTHR35008">
    <property type="entry name" value="BLL4482 PROTEIN-RELATED"/>
    <property type="match status" value="1"/>
</dbReference>
<proteinExistence type="predicted"/>
<evidence type="ECO:0000256" key="4">
    <source>
        <dbReference type="PROSITE-ProRule" id="PRU00433"/>
    </source>
</evidence>
<feature type="chain" id="PRO_5046010527" evidence="5">
    <location>
        <begin position="26"/>
        <end position="156"/>
    </location>
</feature>
<name>A0ABX0JQ54_9PROT</name>
<keyword evidence="2 4" id="KW-0479">Metal-binding</keyword>
<evidence type="ECO:0000313" key="8">
    <source>
        <dbReference type="Proteomes" id="UP000635278"/>
    </source>
</evidence>
<evidence type="ECO:0000256" key="1">
    <source>
        <dbReference type="ARBA" id="ARBA00022617"/>
    </source>
</evidence>
<evidence type="ECO:0000256" key="2">
    <source>
        <dbReference type="ARBA" id="ARBA00022723"/>
    </source>
</evidence>
<organism evidence="7 8">
    <name type="scientific">Acetobacter musti</name>
    <dbReference type="NCBI Taxonomy" id="864732"/>
    <lineage>
        <taxon>Bacteria</taxon>
        <taxon>Pseudomonadati</taxon>
        <taxon>Pseudomonadota</taxon>
        <taxon>Alphaproteobacteria</taxon>
        <taxon>Acetobacterales</taxon>
        <taxon>Acetobacteraceae</taxon>
        <taxon>Acetobacter</taxon>
    </lineage>
</organism>
<evidence type="ECO:0000256" key="3">
    <source>
        <dbReference type="ARBA" id="ARBA00023004"/>
    </source>
</evidence>
<gene>
    <name evidence="7" type="ORF">GOB93_13210</name>
</gene>
<keyword evidence="8" id="KW-1185">Reference proteome</keyword>
<protein>
    <submittedName>
        <fullName evidence="7">C-type cytochrome</fullName>
    </submittedName>
</protein>
<dbReference type="InterPro" id="IPR036909">
    <property type="entry name" value="Cyt_c-like_dom_sf"/>
</dbReference>
<feature type="signal peptide" evidence="5">
    <location>
        <begin position="1"/>
        <end position="25"/>
    </location>
</feature>
<reference evidence="7 8" key="1">
    <citation type="journal article" date="2020" name="Int. J. Syst. Evol. Microbiol.">
        <title>Novel acetic acid bacteria from cider fermentations: Acetobacter conturbans sp. nov. and Acetobacter fallax sp. nov.</title>
        <authorList>
            <person name="Sombolestani A.S."/>
            <person name="Cleenwerck I."/>
            <person name="Cnockaert M."/>
            <person name="Borremans W."/>
            <person name="Wieme A.D."/>
            <person name="De Vuyst L."/>
            <person name="Vandamme P."/>
        </authorList>
    </citation>
    <scope>NUCLEOTIDE SEQUENCE [LARGE SCALE GENOMIC DNA]</scope>
    <source>
        <strain evidence="7 8">LMG 30640</strain>
    </source>
</reference>
<dbReference type="EMBL" id="WOTB01000018">
    <property type="protein sequence ID" value="NHN85591.1"/>
    <property type="molecule type" value="Genomic_DNA"/>
</dbReference>
<dbReference type="InterPro" id="IPR051459">
    <property type="entry name" value="Cytochrome_c-type_DH"/>
</dbReference>
<sequence length="156" mass="15917">MRKVSFLLAALAGTAPFYTISAARAADGLALYKANCSVCHQAEGAGMAGQFPTLKGRVDKIASSAEGKTYLTDVVLSGLHGPITAGGASYAGFMPSLKAQSDDDLAAILTYVASLGDTKPAPVFNAADLAAARKAPKKNAEILAERNALNAAHPVP</sequence>
<dbReference type="PROSITE" id="PS51007">
    <property type="entry name" value="CYTC"/>
    <property type="match status" value="1"/>
</dbReference>
<dbReference type="Pfam" id="PF00034">
    <property type="entry name" value="Cytochrom_C"/>
    <property type="match status" value="1"/>
</dbReference>
<dbReference type="Gene3D" id="1.10.760.10">
    <property type="entry name" value="Cytochrome c-like domain"/>
    <property type="match status" value="1"/>
</dbReference>
<keyword evidence="5" id="KW-0732">Signal</keyword>
<feature type="domain" description="Cytochrome c" evidence="6">
    <location>
        <begin position="23"/>
        <end position="116"/>
    </location>
</feature>
<accession>A0ABX0JQ54</accession>